<keyword evidence="3" id="KW-1185">Reference proteome</keyword>
<reference evidence="2" key="1">
    <citation type="submission" date="2020-12" db="EMBL/GenBank/DDBJ databases">
        <title>Desulfobium dissulfuricans gen. nov., sp. nov., a novel mesophilic, sulfate-reducing bacterium isolated from a deep-sea hydrothermal vent.</title>
        <authorList>
            <person name="Hashimoto Y."/>
            <person name="Tame A."/>
            <person name="Sawayama S."/>
            <person name="Miyazaki J."/>
            <person name="Takai K."/>
            <person name="Nakagawa S."/>
        </authorList>
    </citation>
    <scope>NUCLEOTIDE SEQUENCE</scope>
    <source>
        <strain evidence="2">GF1</strain>
    </source>
</reference>
<protein>
    <recommendedName>
        <fullName evidence="1">ATP-grasp fold RimK-type domain-containing protein</fullName>
    </recommendedName>
</protein>
<dbReference type="GO" id="GO:0018169">
    <property type="term" value="F:ribosomal S6-glutamic acid ligase activity"/>
    <property type="evidence" value="ECO:0007669"/>
    <property type="project" value="TreeGrafter"/>
</dbReference>
<dbReference type="InterPro" id="IPR013651">
    <property type="entry name" value="ATP-grasp_RimK-type"/>
</dbReference>
<dbReference type="Gene3D" id="3.30.470.20">
    <property type="entry name" value="ATP-grasp fold, B domain"/>
    <property type="match status" value="1"/>
</dbReference>
<dbReference type="SUPFAM" id="SSF56059">
    <property type="entry name" value="Glutathione synthetase ATP-binding domain-like"/>
    <property type="match status" value="1"/>
</dbReference>
<dbReference type="EMBL" id="AP024233">
    <property type="protein sequence ID" value="BCO08380.1"/>
    <property type="molecule type" value="Genomic_DNA"/>
</dbReference>
<name>A0A915XHS3_9BACT</name>
<dbReference type="PANTHER" id="PTHR21621:SF0">
    <property type="entry name" value="BETA-CITRYLGLUTAMATE SYNTHASE B-RELATED"/>
    <property type="match status" value="1"/>
</dbReference>
<dbReference type="AlphaFoldDB" id="A0A915XHS3"/>
<dbReference type="GO" id="GO:0009432">
    <property type="term" value="P:SOS response"/>
    <property type="evidence" value="ECO:0007669"/>
    <property type="project" value="TreeGrafter"/>
</dbReference>
<dbReference type="InterPro" id="IPR013815">
    <property type="entry name" value="ATP_grasp_subdomain_1"/>
</dbReference>
<dbReference type="GO" id="GO:0005737">
    <property type="term" value="C:cytoplasm"/>
    <property type="evidence" value="ECO:0007669"/>
    <property type="project" value="TreeGrafter"/>
</dbReference>
<dbReference type="Gene3D" id="3.30.1490.20">
    <property type="entry name" value="ATP-grasp fold, A domain"/>
    <property type="match status" value="1"/>
</dbReference>
<dbReference type="GO" id="GO:0005524">
    <property type="term" value="F:ATP binding"/>
    <property type="evidence" value="ECO:0007669"/>
    <property type="project" value="InterPro"/>
</dbReference>
<gene>
    <name evidence="2" type="ORF">GF1_07560</name>
</gene>
<dbReference type="PANTHER" id="PTHR21621">
    <property type="entry name" value="RIBOSOMAL PROTEIN S6 MODIFICATION PROTEIN"/>
    <property type="match status" value="1"/>
</dbReference>
<evidence type="ECO:0000313" key="3">
    <source>
        <dbReference type="Proteomes" id="UP001063350"/>
    </source>
</evidence>
<organism evidence="2 3">
    <name type="scientific">Desulfolithobacter dissulfuricans</name>
    <dbReference type="NCBI Taxonomy" id="2795293"/>
    <lineage>
        <taxon>Bacteria</taxon>
        <taxon>Pseudomonadati</taxon>
        <taxon>Thermodesulfobacteriota</taxon>
        <taxon>Desulfobulbia</taxon>
        <taxon>Desulfobulbales</taxon>
        <taxon>Desulfobulbaceae</taxon>
        <taxon>Desulfolithobacter</taxon>
    </lineage>
</organism>
<dbReference type="Pfam" id="PF08443">
    <property type="entry name" value="RimK"/>
    <property type="match status" value="1"/>
</dbReference>
<feature type="domain" description="ATP-grasp fold RimK-type" evidence="1">
    <location>
        <begin position="110"/>
        <end position="227"/>
    </location>
</feature>
<dbReference type="Proteomes" id="UP001063350">
    <property type="component" value="Chromosome"/>
</dbReference>
<proteinExistence type="predicted"/>
<dbReference type="KEGG" id="ddu:GF1_07560"/>
<sequence>MVLSFHPTLPGDRFIWERGSLGPGELEWVREARAVLLPQTVARELYYLVRYHCPAVFPNYDLRFRWEGKVGDTMLFWSLGVPHPETRIYPRVEALEHDHPAMDYTAIQPLYPCVVKASSGGEGSHTWLVRSRDELAEVVHRLKELENEGYHGFVIQEYVGRVERDLRVVIIGDQVLSYWRINPGFYKNVARGGEIDPESDPELQAIGREQVARLCERTGINLAGFDLIFPREAISPFFWRSTIPLAARDWTAAGATRNCWRRR</sequence>
<accession>A0A915XHS3</accession>
<evidence type="ECO:0000313" key="2">
    <source>
        <dbReference type="EMBL" id="BCO08380.1"/>
    </source>
</evidence>
<evidence type="ECO:0000259" key="1">
    <source>
        <dbReference type="Pfam" id="PF08443"/>
    </source>
</evidence>